<reference evidence="1" key="1">
    <citation type="submission" date="2021-08" db="EMBL/GenBank/DDBJ databases">
        <title>The first chromosome-level gecko genome reveals the dynamic sex chromosomes of Neotropical dwarf geckos (Sphaerodactylidae: Sphaerodactylus).</title>
        <authorList>
            <person name="Pinto B.J."/>
            <person name="Keating S.E."/>
            <person name="Gamble T."/>
        </authorList>
    </citation>
    <scope>NUCLEOTIDE SEQUENCE</scope>
    <source>
        <strain evidence="1">TG3544</strain>
    </source>
</reference>
<sequence>MFRKSDTVLSGNDRFEGYCVDLLKELSHILGFVYDIRLVEDGKYGAQDEKGQWNGMIRELIDHVTSACLPVYLIPSCSAISKK</sequence>
<gene>
    <name evidence="1" type="primary">GRIK3_3</name>
    <name evidence="1" type="ORF">K3G42_026354</name>
</gene>
<accession>A0ACB8FR13</accession>
<comment type="caution">
    <text evidence="1">The sequence shown here is derived from an EMBL/GenBank/DDBJ whole genome shotgun (WGS) entry which is preliminary data.</text>
</comment>
<evidence type="ECO:0000313" key="2">
    <source>
        <dbReference type="Proteomes" id="UP000827872"/>
    </source>
</evidence>
<evidence type="ECO:0000313" key="1">
    <source>
        <dbReference type="EMBL" id="KAH8007883.1"/>
    </source>
</evidence>
<proteinExistence type="predicted"/>
<organism evidence="1 2">
    <name type="scientific">Sphaerodactylus townsendi</name>
    <dbReference type="NCBI Taxonomy" id="933632"/>
    <lineage>
        <taxon>Eukaryota</taxon>
        <taxon>Metazoa</taxon>
        <taxon>Chordata</taxon>
        <taxon>Craniata</taxon>
        <taxon>Vertebrata</taxon>
        <taxon>Euteleostomi</taxon>
        <taxon>Lepidosauria</taxon>
        <taxon>Squamata</taxon>
        <taxon>Bifurcata</taxon>
        <taxon>Gekkota</taxon>
        <taxon>Sphaerodactylidae</taxon>
        <taxon>Sphaerodactylus</taxon>
    </lineage>
</organism>
<name>A0ACB8FR13_9SAUR</name>
<dbReference type="Proteomes" id="UP000827872">
    <property type="component" value="Linkage Group LG06"/>
</dbReference>
<keyword evidence="1" id="KW-0675">Receptor</keyword>
<keyword evidence="2" id="KW-1185">Reference proteome</keyword>
<dbReference type="EMBL" id="CM037619">
    <property type="protein sequence ID" value="KAH8007883.1"/>
    <property type="molecule type" value="Genomic_DNA"/>
</dbReference>
<protein>
    <submittedName>
        <fullName evidence="1">Glutamate receptor ionotropic, kainate 3</fullName>
    </submittedName>
</protein>